<dbReference type="PRINTS" id="PR00031">
    <property type="entry name" value="HTHREPRESSR"/>
</dbReference>
<dbReference type="EnsemblMetazoa" id="AATE014015-RA">
    <property type="protein sequence ID" value="AATE014015-PA.1"/>
    <property type="gene ID" value="AATE014015"/>
</dbReference>
<dbReference type="GO" id="GO:0005634">
    <property type="term" value="C:nucleus"/>
    <property type="evidence" value="ECO:0007669"/>
    <property type="project" value="UniProtKB-SubCell"/>
</dbReference>
<name>A0A182J9P5_ANOAO</name>
<dbReference type="AlphaFoldDB" id="A0A182J9P5"/>
<dbReference type="Gene3D" id="1.10.10.60">
    <property type="entry name" value="Homeodomain-like"/>
    <property type="match status" value="1"/>
</dbReference>
<evidence type="ECO:0000256" key="1">
    <source>
        <dbReference type="ARBA" id="ARBA00004123"/>
    </source>
</evidence>
<feature type="region of interest" description="Disordered" evidence="7">
    <location>
        <begin position="451"/>
        <end position="473"/>
    </location>
</feature>
<dbReference type="InterPro" id="IPR050848">
    <property type="entry name" value="Homeobox_TF"/>
</dbReference>
<feature type="region of interest" description="Disordered" evidence="7">
    <location>
        <begin position="1"/>
        <end position="27"/>
    </location>
</feature>
<feature type="compositionally biased region" description="Low complexity" evidence="7">
    <location>
        <begin position="103"/>
        <end position="115"/>
    </location>
</feature>
<sequence length="473" mass="52029">MNSLSHSGGRHGHKSDSEGEEGILPALPCREEHPGVIPVLDESGDCSDDCCLNVVPRRVEVPPALPQKPLPSFYIERLLEPASDNGGQEPAGHLARDACTVASGSSSSHRSSPLSAGRMSPSSERDWCVSPCSPKPDPGPDGAGGMGRCQRAMVDKRQGVTKPLSLYPPAASSHDQGDPRSISARNLNAVFIAWPDMDVRGVNFNRLQRELMSHPGLFSYGSWQPERGASTLQEFQPHQLDLSMTSLTGAGDGQYFNMQGKFPTFARSTLGKRYRKQNRERKPRQAYSAMQLERLEDEFKRSIYLNVSKRFELAQCLGLSETQIKTWFQNRRTKFKKQQDSRNKREQRQHAQLIAQWLLQPQLCGEGSGAQLHPGTRLPVLLSPRPLLQHSALIPAPYLLPGPLAAQQRQHRALLDSRRVTIPITVRSPNGPNAALPVPASFPNRILTPAGCGGTASGRNLPEGETTRQQDQC</sequence>
<dbReference type="PANTHER" id="PTHR24333">
    <property type="entry name" value="HOMEO BOX HB9 LIKE A-RELATED"/>
    <property type="match status" value="1"/>
</dbReference>
<feature type="region of interest" description="Disordered" evidence="7">
    <location>
        <begin position="99"/>
        <end position="147"/>
    </location>
</feature>
<dbReference type="PROSITE" id="PS00027">
    <property type="entry name" value="HOMEOBOX_1"/>
    <property type="match status" value="1"/>
</dbReference>
<keyword evidence="4 5" id="KW-0539">Nucleus</keyword>
<evidence type="ECO:0000256" key="2">
    <source>
        <dbReference type="ARBA" id="ARBA00023125"/>
    </source>
</evidence>
<dbReference type="InterPro" id="IPR009057">
    <property type="entry name" value="Homeodomain-like_sf"/>
</dbReference>
<protein>
    <submittedName>
        <fullName evidence="8">Uncharacterized protein</fullName>
    </submittedName>
</protein>
<dbReference type="SMART" id="SM00389">
    <property type="entry name" value="HOX"/>
    <property type="match status" value="1"/>
</dbReference>
<dbReference type="PROSITE" id="PS50071">
    <property type="entry name" value="HOMEOBOX_2"/>
    <property type="match status" value="1"/>
</dbReference>
<evidence type="ECO:0000256" key="7">
    <source>
        <dbReference type="SAM" id="MobiDB-lite"/>
    </source>
</evidence>
<dbReference type="InterPro" id="IPR000047">
    <property type="entry name" value="HTH_motif"/>
</dbReference>
<dbReference type="InterPro" id="IPR001356">
    <property type="entry name" value="HD"/>
</dbReference>
<dbReference type="SUPFAM" id="SSF46689">
    <property type="entry name" value="Homeodomain-like"/>
    <property type="match status" value="1"/>
</dbReference>
<proteinExistence type="predicted"/>
<dbReference type="GO" id="GO:0000981">
    <property type="term" value="F:DNA-binding transcription factor activity, RNA polymerase II-specific"/>
    <property type="evidence" value="ECO:0007669"/>
    <property type="project" value="InterPro"/>
</dbReference>
<evidence type="ECO:0000256" key="4">
    <source>
        <dbReference type="ARBA" id="ARBA00023242"/>
    </source>
</evidence>
<dbReference type="CDD" id="cd00086">
    <property type="entry name" value="homeodomain"/>
    <property type="match status" value="1"/>
</dbReference>
<dbReference type="VEuPathDB" id="VectorBase:AATE014015"/>
<keyword evidence="2 5" id="KW-0238">DNA-binding</keyword>
<accession>A0A182J9P5</accession>
<feature type="DNA-binding region" description="Homeobox" evidence="5">
    <location>
        <begin position="280"/>
        <end position="339"/>
    </location>
</feature>
<dbReference type="Pfam" id="PF00046">
    <property type="entry name" value="Homeodomain"/>
    <property type="match status" value="1"/>
</dbReference>
<dbReference type="GO" id="GO:0003677">
    <property type="term" value="F:DNA binding"/>
    <property type="evidence" value="ECO:0007669"/>
    <property type="project" value="UniProtKB-UniRule"/>
</dbReference>
<reference evidence="8" key="1">
    <citation type="submission" date="2022-08" db="UniProtKB">
        <authorList>
            <consortium name="EnsemblMetazoa"/>
        </authorList>
    </citation>
    <scope>IDENTIFICATION</scope>
    <source>
        <strain evidence="8">EBRO</strain>
    </source>
</reference>
<evidence type="ECO:0000256" key="5">
    <source>
        <dbReference type="PROSITE-ProRule" id="PRU00108"/>
    </source>
</evidence>
<evidence type="ECO:0000313" key="8">
    <source>
        <dbReference type="EnsemblMetazoa" id="AATE014015-PA.1"/>
    </source>
</evidence>
<keyword evidence="3 5" id="KW-0371">Homeobox</keyword>
<evidence type="ECO:0000256" key="3">
    <source>
        <dbReference type="ARBA" id="ARBA00023155"/>
    </source>
</evidence>
<dbReference type="InterPro" id="IPR017970">
    <property type="entry name" value="Homeobox_CS"/>
</dbReference>
<organism evidence="8">
    <name type="scientific">Anopheles atroparvus</name>
    <name type="common">European mosquito</name>
    <dbReference type="NCBI Taxonomy" id="41427"/>
    <lineage>
        <taxon>Eukaryota</taxon>
        <taxon>Metazoa</taxon>
        <taxon>Ecdysozoa</taxon>
        <taxon>Arthropoda</taxon>
        <taxon>Hexapoda</taxon>
        <taxon>Insecta</taxon>
        <taxon>Pterygota</taxon>
        <taxon>Neoptera</taxon>
        <taxon>Endopterygota</taxon>
        <taxon>Diptera</taxon>
        <taxon>Nematocera</taxon>
        <taxon>Culicoidea</taxon>
        <taxon>Culicidae</taxon>
        <taxon>Anophelinae</taxon>
        <taxon>Anopheles</taxon>
    </lineage>
</organism>
<evidence type="ECO:0000256" key="6">
    <source>
        <dbReference type="RuleBase" id="RU000682"/>
    </source>
</evidence>
<dbReference type="PANTHER" id="PTHR24333:SF9">
    <property type="entry name" value="HOMEOBOX DOMAIN-CONTAINING PROTEIN"/>
    <property type="match status" value="1"/>
</dbReference>
<comment type="subcellular location">
    <subcellularLocation>
        <location evidence="1 5 6">Nucleus</location>
    </subcellularLocation>
</comment>
<dbReference type="STRING" id="41427.A0A182J9P5"/>